<dbReference type="SUPFAM" id="SSF101478">
    <property type="entry name" value="ADP-ribosylglycohydrolase"/>
    <property type="match status" value="1"/>
</dbReference>
<dbReference type="Proteomes" id="UP000236333">
    <property type="component" value="Unassembled WGS sequence"/>
</dbReference>
<feature type="binding site" evidence="1">
    <location>
        <position position="232"/>
    </location>
    <ligand>
        <name>Mg(2+)</name>
        <dbReference type="ChEBI" id="CHEBI:18420"/>
        <label>1</label>
    </ligand>
</feature>
<dbReference type="OrthoDB" id="410104at2759"/>
<dbReference type="PANTHER" id="PTHR16222">
    <property type="entry name" value="ADP-RIBOSYLGLYCOHYDROLASE"/>
    <property type="match status" value="1"/>
</dbReference>
<gene>
    <name evidence="2" type="ORF">TSOC_000478</name>
</gene>
<dbReference type="InterPro" id="IPR005502">
    <property type="entry name" value="Ribosyl_crysJ1"/>
</dbReference>
<accession>A0A2J8AJ68</accession>
<evidence type="ECO:0000313" key="2">
    <source>
        <dbReference type="EMBL" id="PNH12553.1"/>
    </source>
</evidence>
<dbReference type="GO" id="GO:0046872">
    <property type="term" value="F:metal ion binding"/>
    <property type="evidence" value="ECO:0007669"/>
    <property type="project" value="UniProtKB-KW"/>
</dbReference>
<dbReference type="Gene3D" id="1.10.4080.10">
    <property type="entry name" value="ADP-ribosylation/Crystallin J1"/>
    <property type="match status" value="1"/>
</dbReference>
<dbReference type="InterPro" id="IPR036705">
    <property type="entry name" value="Ribosyl_crysJ1_sf"/>
</dbReference>
<comment type="cofactor">
    <cofactor evidence="1">
        <name>Mg(2+)</name>
        <dbReference type="ChEBI" id="CHEBI:18420"/>
    </cofactor>
    <text evidence="1">Binds 2 magnesium ions per subunit.</text>
</comment>
<keyword evidence="3" id="KW-1185">Reference proteome</keyword>
<dbReference type="Pfam" id="PF03747">
    <property type="entry name" value="ADP_ribosyl_GH"/>
    <property type="match status" value="1"/>
</dbReference>
<sequence>MPGGDGPHNLAPGQCTDDTELELSLMHALREHSQQQHLKHLETGTLEKDALLEIIAKKYIQWHRSDPFDIGHTCKRAFSACEDATGMLANALMYNQRSQANGALMRIAPLAVWGQGLPLDLIADLAKADAMLSHPNAITQEVNALYTMALVHLLQSPGDSAGAVQLVEEMITLQVVQDWYKTAMCAESPDDITGVNQNIGHVRHAFVLSMYFLKNNTPFEDAIFHTLLKGGDTDTNAKIVGNMLGALHGLAGIPEYMRRMTEMSDCMLVGGLTVKSLPSHLVELQPDDTLLSSFEMSQIF</sequence>
<evidence type="ECO:0000313" key="3">
    <source>
        <dbReference type="Proteomes" id="UP000236333"/>
    </source>
</evidence>
<dbReference type="AlphaFoldDB" id="A0A2J8AJ68"/>
<feature type="binding site" evidence="1">
    <location>
        <position position="234"/>
    </location>
    <ligand>
        <name>Mg(2+)</name>
        <dbReference type="ChEBI" id="CHEBI:18420"/>
        <label>1</label>
    </ligand>
</feature>
<feature type="binding site" evidence="1">
    <location>
        <position position="18"/>
    </location>
    <ligand>
        <name>Mg(2+)</name>
        <dbReference type="ChEBI" id="CHEBI:18420"/>
        <label>1</label>
    </ligand>
</feature>
<proteinExistence type="predicted"/>
<feature type="binding site" evidence="1">
    <location>
        <position position="17"/>
    </location>
    <ligand>
        <name>Mg(2+)</name>
        <dbReference type="ChEBI" id="CHEBI:18420"/>
        <label>1</label>
    </ligand>
</feature>
<feature type="binding site" evidence="1">
    <location>
        <position position="16"/>
    </location>
    <ligand>
        <name>Mg(2+)</name>
        <dbReference type="ChEBI" id="CHEBI:18420"/>
        <label>1</label>
    </ligand>
</feature>
<evidence type="ECO:0000256" key="1">
    <source>
        <dbReference type="PIRSR" id="PIRSR605502-1"/>
    </source>
</evidence>
<reference evidence="2 3" key="1">
    <citation type="journal article" date="2017" name="Mol. Biol. Evol.">
        <title>The 4-celled Tetrabaena socialis nuclear genome reveals the essential components for genetic control of cell number at the origin of multicellularity in the volvocine lineage.</title>
        <authorList>
            <person name="Featherston J."/>
            <person name="Arakaki Y."/>
            <person name="Hanschen E.R."/>
            <person name="Ferris P.J."/>
            <person name="Michod R.E."/>
            <person name="Olson B.J.S.C."/>
            <person name="Nozaki H."/>
            <person name="Durand P.M."/>
        </authorList>
    </citation>
    <scope>NUCLEOTIDE SEQUENCE [LARGE SCALE GENOMIC DNA]</scope>
    <source>
        <strain evidence="2 3">NIES-571</strain>
    </source>
</reference>
<organism evidence="2 3">
    <name type="scientific">Tetrabaena socialis</name>
    <dbReference type="NCBI Taxonomy" id="47790"/>
    <lineage>
        <taxon>Eukaryota</taxon>
        <taxon>Viridiplantae</taxon>
        <taxon>Chlorophyta</taxon>
        <taxon>core chlorophytes</taxon>
        <taxon>Chlorophyceae</taxon>
        <taxon>CS clade</taxon>
        <taxon>Chlamydomonadales</taxon>
        <taxon>Tetrabaenaceae</taxon>
        <taxon>Tetrabaena</taxon>
    </lineage>
</organism>
<dbReference type="EMBL" id="PGGS01000007">
    <property type="protein sequence ID" value="PNH12553.1"/>
    <property type="molecule type" value="Genomic_DNA"/>
</dbReference>
<dbReference type="PANTHER" id="PTHR16222:SF35">
    <property type="entry name" value="ADP-RIBOSYLGLYCOHYDROLASE"/>
    <property type="match status" value="1"/>
</dbReference>
<keyword evidence="1" id="KW-0460">Magnesium</keyword>
<keyword evidence="1" id="KW-0479">Metal-binding</keyword>
<dbReference type="InterPro" id="IPR050792">
    <property type="entry name" value="ADP-ribosylglycohydrolase"/>
</dbReference>
<feature type="binding site" evidence="1">
    <location>
        <position position="235"/>
    </location>
    <ligand>
        <name>Mg(2+)</name>
        <dbReference type="ChEBI" id="CHEBI:18420"/>
        <label>1</label>
    </ligand>
</feature>
<comment type="caution">
    <text evidence="2">The sequence shown here is derived from an EMBL/GenBank/DDBJ whole genome shotgun (WGS) entry which is preliminary data.</text>
</comment>
<name>A0A2J8AJ68_9CHLO</name>
<protein>
    <submittedName>
        <fullName evidence="2">Uncharacterized protein</fullName>
    </submittedName>
</protein>